<comment type="caution">
    <text evidence="8">The sequence shown here is derived from an EMBL/GenBank/DDBJ whole genome shotgun (WGS) entry which is preliminary data.</text>
</comment>
<evidence type="ECO:0000256" key="2">
    <source>
        <dbReference type="ARBA" id="ARBA00022729"/>
    </source>
</evidence>
<evidence type="ECO:0000256" key="6">
    <source>
        <dbReference type="SAM" id="SignalP"/>
    </source>
</evidence>
<organism evidence="8 9">
    <name type="scientific">Pseudidiomarina aestuarii</name>
    <dbReference type="NCBI Taxonomy" id="624146"/>
    <lineage>
        <taxon>Bacteria</taxon>
        <taxon>Pseudomonadati</taxon>
        <taxon>Pseudomonadota</taxon>
        <taxon>Gammaproteobacteria</taxon>
        <taxon>Alteromonadales</taxon>
        <taxon>Idiomarinaceae</taxon>
        <taxon>Pseudidiomarina</taxon>
    </lineage>
</organism>
<evidence type="ECO:0000256" key="5">
    <source>
        <dbReference type="SAM" id="MobiDB-lite"/>
    </source>
</evidence>
<reference evidence="9" key="1">
    <citation type="journal article" date="2018" name="Front. Microbiol.">
        <title>Genome-Based Analysis Reveals the Taxonomy and Diversity of the Family Idiomarinaceae.</title>
        <authorList>
            <person name="Liu Y."/>
            <person name="Lai Q."/>
            <person name="Shao Z."/>
        </authorList>
    </citation>
    <scope>NUCLEOTIDE SEQUENCE [LARGE SCALE GENOMIC DNA]</scope>
    <source>
        <strain evidence="9">KYW314</strain>
    </source>
</reference>
<feature type="region of interest" description="Disordered" evidence="5">
    <location>
        <begin position="282"/>
        <end position="306"/>
    </location>
</feature>
<evidence type="ECO:0000256" key="1">
    <source>
        <dbReference type="ARBA" id="ARBA00003476"/>
    </source>
</evidence>
<feature type="signal peptide" evidence="6">
    <location>
        <begin position="1"/>
        <end position="22"/>
    </location>
</feature>
<accession>A0A7Z6ZSJ5</accession>
<proteinExistence type="predicted"/>
<dbReference type="AlphaFoldDB" id="A0A7Z6ZSJ5"/>
<keyword evidence="9" id="KW-1185">Reference proteome</keyword>
<dbReference type="Pfam" id="PF05420">
    <property type="entry name" value="BCSC_C"/>
    <property type="match status" value="1"/>
</dbReference>
<keyword evidence="4" id="KW-0802">TPR repeat</keyword>
<evidence type="ECO:0000313" key="9">
    <source>
        <dbReference type="Proteomes" id="UP000287766"/>
    </source>
</evidence>
<sequence length="834" mass="93797">MMNKKLLNISLLLLVWFAPVQAQDATFTTTRWSEVEQDQAKRQSLRLVEERVQLWLQRGRTFQLEVALEQLQRVLPRHPLVLELRATAALQAGDRATAQELLIEMQGVAPRSLETLRLQQSLELTDDQLQTLAEIRLLDIAGRSSEAAALLPQVYSTVPLAVDLALEYWQITARAGEREAALEGMRALQRRYPEHIPTTLAIFNQKLALGLLTTPDLQQLTSLTLDSVYGNAALSLWLRVLPTLTPSQTELQAVQQLARYFPNHDEVQRFERDLTRQRRQLIAERAKPQPVPDRTEPSSESTTTVTLNESEVDIGPEIVTASPQTAEIVPEPDLPSAWDVADRARPLEEDGQIEEARDLYLEQIAVNPDGDSYFAYALFLERIGEFAEAQTQLDKLPGSESGEGVIALQQRLLDRRLAAVQNTRTQSVGGDFVSIPTTRLEDLSDRREAVLWLGYERAERESTPGISTMNTDSFIVRLTVPMEDDPTGEWFIQVDPIRANAGAADLDDNFWRNRFGTGLICTIRCPEGIQPEAKEQGVAFGVGARWEAWEFDIGSSPWGFHDYAWVGGLSYSGDVGEFGWGVEVQRRILTSALVNFAGITDPFSGEDWGPVTRNNLGFSMNWDQGTGWGWWANAGMNWFHGDATKSNRQWYAYSGLYTTVYDTEPFAVDLGLTALSWGFANDQSQTTFGQGGYYSPKHYVSMSVPITLYGRYQRLSYRLRASFGRSSTRLAASDFFPNHPELQAQAEALVPITGIEPTFAGGTGGGFGKSYQATLEYRVNSHWYIGFSTTLERSEFFTPDNFMLYLRYHFGGWSLPARRPPSPPQRYVDNPWFE</sequence>
<dbReference type="Proteomes" id="UP000287766">
    <property type="component" value="Unassembled WGS sequence"/>
</dbReference>
<dbReference type="InterPro" id="IPR008410">
    <property type="entry name" value="BCSC_C"/>
</dbReference>
<dbReference type="GO" id="GO:0030244">
    <property type="term" value="P:cellulose biosynthetic process"/>
    <property type="evidence" value="ECO:0007669"/>
    <property type="project" value="InterPro"/>
</dbReference>
<dbReference type="InterPro" id="IPR011990">
    <property type="entry name" value="TPR-like_helical_dom_sf"/>
</dbReference>
<dbReference type="RefSeq" id="WP_169931226.1">
    <property type="nucleotide sequence ID" value="NZ_PIPR01000002.1"/>
</dbReference>
<keyword evidence="3" id="KW-0677">Repeat</keyword>
<name>A0A7Z6ZSJ5_9GAMM</name>
<evidence type="ECO:0000313" key="8">
    <source>
        <dbReference type="EMBL" id="RUO39545.1"/>
    </source>
</evidence>
<feature type="compositionally biased region" description="Basic and acidic residues" evidence="5">
    <location>
        <begin position="282"/>
        <end position="297"/>
    </location>
</feature>
<dbReference type="SUPFAM" id="SSF48452">
    <property type="entry name" value="TPR-like"/>
    <property type="match status" value="1"/>
</dbReference>
<feature type="domain" description="Cellulose synthase operon C C-terminal" evidence="7">
    <location>
        <begin position="470"/>
        <end position="810"/>
    </location>
</feature>
<dbReference type="EMBL" id="PIPR01000002">
    <property type="protein sequence ID" value="RUO39545.1"/>
    <property type="molecule type" value="Genomic_DNA"/>
</dbReference>
<gene>
    <name evidence="8" type="ORF">CWE22_09615</name>
</gene>
<evidence type="ECO:0000256" key="3">
    <source>
        <dbReference type="ARBA" id="ARBA00022737"/>
    </source>
</evidence>
<evidence type="ECO:0000259" key="7">
    <source>
        <dbReference type="Pfam" id="PF05420"/>
    </source>
</evidence>
<protein>
    <recommendedName>
        <fullName evidence="7">Cellulose synthase operon C C-terminal domain-containing protein</fullName>
    </recommendedName>
</protein>
<comment type="function">
    <text evidence="1">Required for maximal bacterial cellulose synthesis.</text>
</comment>
<evidence type="ECO:0000256" key="4">
    <source>
        <dbReference type="ARBA" id="ARBA00022803"/>
    </source>
</evidence>
<feature type="chain" id="PRO_5030984163" description="Cellulose synthase operon C C-terminal domain-containing protein" evidence="6">
    <location>
        <begin position="23"/>
        <end position="834"/>
    </location>
</feature>
<keyword evidence="2 6" id="KW-0732">Signal</keyword>
<dbReference type="GO" id="GO:0019867">
    <property type="term" value="C:outer membrane"/>
    <property type="evidence" value="ECO:0007669"/>
    <property type="project" value="InterPro"/>
</dbReference>